<sequence>MKLAIRYLYLLLLVGLLTGCMEKKTETKLNGGVLLKQKCSKCHNLDMPPKSYDDEVAPSMMAVTFHLKDFIKSNDPSAHEAKIAEFIQDYVINPSRSKSFCDKDSLDSYGVMPSQKGNVTVDELGAIAKYMYNTYDNQKMLKIMNEKQRLSSMPLHERVLEQQRCENCHDINKDKVAPSFKMIANRYDKKDRDILIKSIREGSKGKWEGKKVPMIPFKKMSDRDVEGMVDWILGMQKK</sequence>
<dbReference type="PROSITE" id="PS51257">
    <property type="entry name" value="PROKAR_LIPOPROTEIN"/>
    <property type="match status" value="1"/>
</dbReference>
<evidence type="ECO:0000256" key="1">
    <source>
        <dbReference type="ARBA" id="ARBA00022617"/>
    </source>
</evidence>
<accession>A0A1W1C2Y2</accession>
<evidence type="ECO:0000256" key="2">
    <source>
        <dbReference type="ARBA" id="ARBA00022723"/>
    </source>
</evidence>
<dbReference type="GO" id="GO:0046872">
    <property type="term" value="F:metal ion binding"/>
    <property type="evidence" value="ECO:0007669"/>
    <property type="project" value="UniProtKB-KW"/>
</dbReference>
<name>A0A1W1C2Y2_9ZZZZ</name>
<evidence type="ECO:0000259" key="4">
    <source>
        <dbReference type="PROSITE" id="PS51007"/>
    </source>
</evidence>
<dbReference type="EMBL" id="FPHG01000041">
    <property type="protein sequence ID" value="SFV60062.1"/>
    <property type="molecule type" value="Genomic_DNA"/>
</dbReference>
<dbReference type="AlphaFoldDB" id="A0A1W1C2Y2"/>
<protein>
    <recommendedName>
        <fullName evidence="4">Cytochrome c domain-containing protein</fullName>
    </recommendedName>
</protein>
<dbReference type="GO" id="GO:0009055">
    <property type="term" value="F:electron transfer activity"/>
    <property type="evidence" value="ECO:0007669"/>
    <property type="project" value="InterPro"/>
</dbReference>
<feature type="domain" description="Cytochrome c" evidence="4">
    <location>
        <begin position="26"/>
        <end position="135"/>
    </location>
</feature>
<keyword evidence="1" id="KW-0349">Heme</keyword>
<dbReference type="InterPro" id="IPR036909">
    <property type="entry name" value="Cyt_c-like_dom_sf"/>
</dbReference>
<keyword evidence="2" id="KW-0479">Metal-binding</keyword>
<feature type="domain" description="Cytochrome c" evidence="4">
    <location>
        <begin position="151"/>
        <end position="236"/>
    </location>
</feature>
<reference evidence="5" key="1">
    <citation type="submission" date="2016-10" db="EMBL/GenBank/DDBJ databases">
        <authorList>
            <person name="de Groot N.N."/>
        </authorList>
    </citation>
    <scope>NUCLEOTIDE SEQUENCE</scope>
</reference>
<dbReference type="Pfam" id="PF00034">
    <property type="entry name" value="Cytochrom_C"/>
    <property type="match status" value="1"/>
</dbReference>
<dbReference type="GO" id="GO:0020037">
    <property type="term" value="F:heme binding"/>
    <property type="evidence" value="ECO:0007669"/>
    <property type="project" value="InterPro"/>
</dbReference>
<evidence type="ECO:0000256" key="3">
    <source>
        <dbReference type="ARBA" id="ARBA00023004"/>
    </source>
</evidence>
<dbReference type="PROSITE" id="PS51007">
    <property type="entry name" value="CYTC"/>
    <property type="match status" value="2"/>
</dbReference>
<organism evidence="5">
    <name type="scientific">hydrothermal vent metagenome</name>
    <dbReference type="NCBI Taxonomy" id="652676"/>
    <lineage>
        <taxon>unclassified sequences</taxon>
        <taxon>metagenomes</taxon>
        <taxon>ecological metagenomes</taxon>
    </lineage>
</organism>
<proteinExistence type="predicted"/>
<dbReference type="SUPFAM" id="SSF46626">
    <property type="entry name" value="Cytochrome c"/>
    <property type="match status" value="2"/>
</dbReference>
<dbReference type="Gene3D" id="1.10.760.10">
    <property type="entry name" value="Cytochrome c-like domain"/>
    <property type="match status" value="2"/>
</dbReference>
<dbReference type="InterPro" id="IPR009056">
    <property type="entry name" value="Cyt_c-like_dom"/>
</dbReference>
<evidence type="ECO:0000313" key="5">
    <source>
        <dbReference type="EMBL" id="SFV60062.1"/>
    </source>
</evidence>
<gene>
    <name evidence="5" type="ORF">MNB_SV-9-1503</name>
</gene>
<keyword evidence="3" id="KW-0408">Iron</keyword>